<keyword evidence="3 4" id="KW-0998">Cell outer membrane</keyword>
<keyword evidence="1 4" id="KW-0732">Signal</keyword>
<dbReference type="Proteomes" id="UP001597102">
    <property type="component" value="Unassembled WGS sequence"/>
</dbReference>
<feature type="domain" description="LptD C-terminal" evidence="6">
    <location>
        <begin position="290"/>
        <end position="651"/>
    </location>
</feature>
<evidence type="ECO:0000313" key="8">
    <source>
        <dbReference type="Proteomes" id="UP001597102"/>
    </source>
</evidence>
<evidence type="ECO:0000256" key="4">
    <source>
        <dbReference type="HAMAP-Rule" id="MF_01411"/>
    </source>
</evidence>
<dbReference type="RefSeq" id="WP_379088715.1">
    <property type="nucleotide sequence ID" value="NZ_JBHTJO010000001.1"/>
</dbReference>
<comment type="caution">
    <text evidence="7">The sequence shown here is derived from an EMBL/GenBank/DDBJ whole genome shotgun (WGS) entry which is preliminary data.</text>
</comment>
<protein>
    <recommendedName>
        <fullName evidence="4">LPS-assembly protein LptD</fullName>
    </recommendedName>
</protein>
<dbReference type="PANTHER" id="PTHR30189:SF1">
    <property type="entry name" value="LPS-ASSEMBLY PROTEIN LPTD"/>
    <property type="match status" value="1"/>
</dbReference>
<evidence type="ECO:0000256" key="1">
    <source>
        <dbReference type="ARBA" id="ARBA00022729"/>
    </source>
</evidence>
<proteinExistence type="inferred from homology"/>
<evidence type="ECO:0000256" key="2">
    <source>
        <dbReference type="ARBA" id="ARBA00023136"/>
    </source>
</evidence>
<name>A0ABW3J9R7_9HYPH</name>
<dbReference type="InterPro" id="IPR020889">
    <property type="entry name" value="LipoPS_assembly_LptD"/>
</dbReference>
<gene>
    <name evidence="4" type="primary">lptD</name>
    <name evidence="7" type="ORF">ACFQ2F_08800</name>
</gene>
<keyword evidence="2 4" id="KW-0472">Membrane</keyword>
<reference evidence="8" key="1">
    <citation type="journal article" date="2019" name="Int. J. Syst. Evol. Microbiol.">
        <title>The Global Catalogue of Microorganisms (GCM) 10K type strain sequencing project: providing services to taxonomists for standard genome sequencing and annotation.</title>
        <authorList>
            <consortium name="The Broad Institute Genomics Platform"/>
            <consortium name="The Broad Institute Genome Sequencing Center for Infectious Disease"/>
            <person name="Wu L."/>
            <person name="Ma J."/>
        </authorList>
    </citation>
    <scope>NUCLEOTIDE SEQUENCE [LARGE SCALE GENOMIC DNA]</scope>
    <source>
        <strain evidence="8">CCUG 61697</strain>
    </source>
</reference>
<evidence type="ECO:0000259" key="5">
    <source>
        <dbReference type="Pfam" id="PF03968"/>
    </source>
</evidence>
<sequence>MGVLLGSCFAFPQQAQARNEDNLNNIVNPPNIDENSPMLLQADEMVYDNDSNKVTAKGNVEIYYGNYTLLADRVVYDRSANTLSAEGNVRIKDPDGAVITSNQMTLTDDFRDGFIDALKVVTQDDTRIVANTAQRQAGNVTEFRDGWFTPCKPCRENPEKAPTWRIRAKEITHNKEDATITFRNAAFDLFGVPIAYTPYLQTADPTVKRKSGFLMPVYTHSNDLGNTLTTPYYFALSDHYDFTFSPMVTTKQNVLLRGDWRHRFANGSYHMELAGVYDNGDPDSPANTDFRGSIKTAGQFALNPYWSWGWDILAESDDTFRRFYQLDSYLQTDRVSQVYLEGLHDRNYMSMRAYYTDGLIYYDDDESKSRVHPIIDYDYIVDKPILGGELSFNSNVMSLSRVDAEDSNRVIMEADWRREMIDGMGQVYTPFARLRGDAYDISNYPQGDEGALVRGNAVAGGEYRYPFVATTGNITHVMEPVAQLIARPNSVGDQNDIPNEDANSLVFDDTILFEIDKFSGYDRIETGTRANVGVRYTAQLYSGAYMRTVFGQSYQLAGDSPFAQGTGLYNDTSDYVAGAYIQANSYLGFSAQSRFADDDFAIRRTDLGANANYGPISASLNYADVPGDTDFYVEDREEVRTSGALAVTDNWALLGQLRYDLVDDLTLQDGVGLRYQDDCFTFALTYLRSNFEDRDIDPDERIMAQFSFKYLGDYELKTDAATFDSNN</sequence>
<evidence type="ECO:0000259" key="6">
    <source>
        <dbReference type="Pfam" id="PF04453"/>
    </source>
</evidence>
<dbReference type="HAMAP" id="MF_01411">
    <property type="entry name" value="LPS_assembly_LptD"/>
    <property type="match status" value="1"/>
</dbReference>
<dbReference type="Gene3D" id="2.60.450.10">
    <property type="entry name" value="Lipopolysaccharide (LPS) transport protein A like domain"/>
    <property type="match status" value="1"/>
</dbReference>
<dbReference type="Pfam" id="PF03968">
    <property type="entry name" value="LptD_N"/>
    <property type="match status" value="1"/>
</dbReference>
<dbReference type="InterPro" id="IPR005653">
    <property type="entry name" value="OstA-like_N"/>
</dbReference>
<comment type="function">
    <text evidence="4">Involved in the assembly of lipopolysaccharide (LPS) at the surface of the outer membrane.</text>
</comment>
<comment type="subunit">
    <text evidence="4">Component of the lipopolysaccharide transport and assembly complex.</text>
</comment>
<evidence type="ECO:0000313" key="7">
    <source>
        <dbReference type="EMBL" id="MFD0987195.1"/>
    </source>
</evidence>
<comment type="caution">
    <text evidence="4">Lacks conserved residue(s) required for the propagation of feature annotation.</text>
</comment>
<dbReference type="PANTHER" id="PTHR30189">
    <property type="entry name" value="LPS-ASSEMBLY PROTEIN"/>
    <property type="match status" value="1"/>
</dbReference>
<dbReference type="InterPro" id="IPR050218">
    <property type="entry name" value="LptD"/>
</dbReference>
<dbReference type="EMBL" id="JBHTJO010000001">
    <property type="protein sequence ID" value="MFD0987195.1"/>
    <property type="molecule type" value="Genomic_DNA"/>
</dbReference>
<feature type="domain" description="Organic solvent tolerance-like N-terminal" evidence="5">
    <location>
        <begin position="41"/>
        <end position="104"/>
    </location>
</feature>
<evidence type="ECO:0000256" key="3">
    <source>
        <dbReference type="ARBA" id="ARBA00023237"/>
    </source>
</evidence>
<comment type="subcellular location">
    <subcellularLocation>
        <location evidence="4">Cell outer membrane</location>
    </subcellularLocation>
</comment>
<dbReference type="Pfam" id="PF04453">
    <property type="entry name" value="LptD"/>
    <property type="match status" value="1"/>
</dbReference>
<organism evidence="7 8">
    <name type="scientific">Methyloligella solikamskensis</name>
    <dbReference type="NCBI Taxonomy" id="1177756"/>
    <lineage>
        <taxon>Bacteria</taxon>
        <taxon>Pseudomonadati</taxon>
        <taxon>Pseudomonadota</taxon>
        <taxon>Alphaproteobacteria</taxon>
        <taxon>Hyphomicrobiales</taxon>
        <taxon>Hyphomicrobiaceae</taxon>
        <taxon>Methyloligella</taxon>
    </lineage>
</organism>
<dbReference type="InterPro" id="IPR007543">
    <property type="entry name" value="LptD_C"/>
</dbReference>
<accession>A0ABW3J9R7</accession>
<comment type="similarity">
    <text evidence="4">Belongs to the LptD family.</text>
</comment>
<keyword evidence="8" id="KW-1185">Reference proteome</keyword>